<evidence type="ECO:0000313" key="1">
    <source>
        <dbReference type="EMBL" id="SEQ50092.1"/>
    </source>
</evidence>
<accession>A0A1H9GJ09</accession>
<gene>
    <name evidence="1" type="ORF">SAMN05216362_11558</name>
</gene>
<proteinExistence type="predicted"/>
<evidence type="ECO:0000313" key="2">
    <source>
        <dbReference type="Proteomes" id="UP000199427"/>
    </source>
</evidence>
<dbReference type="STRING" id="571933.SAMN05216362_11558"/>
<dbReference type="Pfam" id="PF11121">
    <property type="entry name" value="DUF2639"/>
    <property type="match status" value="1"/>
</dbReference>
<protein>
    <recommendedName>
        <fullName evidence="3">DUF2639 domain-containing protein</fullName>
    </recommendedName>
</protein>
<sequence>MYIGTKGWFVSELKKIGVSYYEGRKIESYKASILANLLESKKN</sequence>
<dbReference type="OrthoDB" id="2738543at2"/>
<dbReference type="AlphaFoldDB" id="A0A1H9GJ09"/>
<dbReference type="RefSeq" id="WP_091773600.1">
    <property type="nucleotide sequence ID" value="NZ_CAESCL010000017.1"/>
</dbReference>
<keyword evidence="2" id="KW-1185">Reference proteome</keyword>
<evidence type="ECO:0008006" key="3">
    <source>
        <dbReference type="Google" id="ProtNLM"/>
    </source>
</evidence>
<name>A0A1H9GJ09_9BACI</name>
<reference evidence="1 2" key="1">
    <citation type="submission" date="2016-10" db="EMBL/GenBank/DDBJ databases">
        <authorList>
            <person name="de Groot N.N."/>
        </authorList>
    </citation>
    <scope>NUCLEOTIDE SEQUENCE [LARGE SCALE GENOMIC DNA]</scope>
    <source>
        <strain evidence="1 2">DSM 21633</strain>
    </source>
</reference>
<organism evidence="1 2">
    <name type="scientific">Piscibacillus halophilus</name>
    <dbReference type="NCBI Taxonomy" id="571933"/>
    <lineage>
        <taxon>Bacteria</taxon>
        <taxon>Bacillati</taxon>
        <taxon>Bacillota</taxon>
        <taxon>Bacilli</taxon>
        <taxon>Bacillales</taxon>
        <taxon>Bacillaceae</taxon>
        <taxon>Piscibacillus</taxon>
    </lineage>
</organism>
<dbReference type="Proteomes" id="UP000199427">
    <property type="component" value="Unassembled WGS sequence"/>
</dbReference>
<dbReference type="InterPro" id="IPR022580">
    <property type="entry name" value="DUF2639"/>
</dbReference>
<dbReference type="EMBL" id="FOES01000015">
    <property type="protein sequence ID" value="SEQ50092.1"/>
    <property type="molecule type" value="Genomic_DNA"/>
</dbReference>